<dbReference type="AlphaFoldDB" id="A0A1T4SHE2"/>
<organism evidence="9 10">
    <name type="scientific">Marinactinospora thermotolerans DSM 45154</name>
    <dbReference type="NCBI Taxonomy" id="1122192"/>
    <lineage>
        <taxon>Bacteria</taxon>
        <taxon>Bacillati</taxon>
        <taxon>Actinomycetota</taxon>
        <taxon>Actinomycetes</taxon>
        <taxon>Streptosporangiales</taxon>
        <taxon>Nocardiopsidaceae</taxon>
        <taxon>Marinactinospora</taxon>
    </lineage>
</organism>
<dbReference type="Proteomes" id="UP000190637">
    <property type="component" value="Unassembled WGS sequence"/>
</dbReference>
<keyword evidence="10" id="KW-1185">Reference proteome</keyword>
<gene>
    <name evidence="9" type="ORF">SAMN02745673_03550</name>
</gene>
<evidence type="ECO:0000256" key="7">
    <source>
        <dbReference type="ARBA" id="ARBA00022898"/>
    </source>
</evidence>
<dbReference type="InterPro" id="IPR015424">
    <property type="entry name" value="PyrdxlP-dep_Trfase"/>
</dbReference>
<comment type="subunit">
    <text evidence="3">Homotetramer.</text>
</comment>
<evidence type="ECO:0000256" key="8">
    <source>
        <dbReference type="RuleBase" id="RU003560"/>
    </source>
</evidence>
<dbReference type="InterPro" id="IPR015422">
    <property type="entry name" value="PyrdxlP-dep_Trfase_small"/>
</dbReference>
<comment type="cofactor">
    <cofactor evidence="1">
        <name>pyridoxal 5'-phosphate</name>
        <dbReference type="ChEBI" id="CHEBI:597326"/>
    </cofactor>
</comment>
<dbReference type="Pfam" id="PF00202">
    <property type="entry name" value="Aminotran_3"/>
    <property type="match status" value="1"/>
</dbReference>
<comment type="similarity">
    <text evidence="2 8">Belongs to the class-III pyridoxal-phosphate-dependent aminotransferase family.</text>
</comment>
<name>A0A1T4SHE2_9ACTN</name>
<dbReference type="InterPro" id="IPR005814">
    <property type="entry name" value="Aminotrans_3"/>
</dbReference>
<evidence type="ECO:0000256" key="3">
    <source>
        <dbReference type="ARBA" id="ARBA00011881"/>
    </source>
</evidence>
<evidence type="ECO:0000256" key="5">
    <source>
        <dbReference type="ARBA" id="ARBA00022576"/>
    </source>
</evidence>
<dbReference type="GO" id="GO:0008453">
    <property type="term" value="F:alanine-glyoxylate transaminase activity"/>
    <property type="evidence" value="ECO:0007669"/>
    <property type="project" value="UniProtKB-EC"/>
</dbReference>
<accession>A0A1T4SHE2</accession>
<reference evidence="9 10" key="1">
    <citation type="submission" date="2017-02" db="EMBL/GenBank/DDBJ databases">
        <authorList>
            <person name="Peterson S.W."/>
        </authorList>
    </citation>
    <scope>NUCLEOTIDE SEQUENCE [LARGE SCALE GENOMIC DNA]</scope>
    <source>
        <strain evidence="9 10">DSM 45154</strain>
    </source>
</reference>
<dbReference type="STRING" id="1122192.SAMN02745673_03550"/>
<keyword evidence="6" id="KW-0808">Transferase</keyword>
<evidence type="ECO:0000256" key="2">
    <source>
        <dbReference type="ARBA" id="ARBA00008954"/>
    </source>
</evidence>
<evidence type="ECO:0000256" key="4">
    <source>
        <dbReference type="ARBA" id="ARBA00013049"/>
    </source>
</evidence>
<keyword evidence="7 8" id="KW-0663">Pyridoxal phosphate</keyword>
<dbReference type="CDD" id="cd00610">
    <property type="entry name" value="OAT_like"/>
    <property type="match status" value="1"/>
</dbReference>
<dbReference type="InterPro" id="IPR015421">
    <property type="entry name" value="PyrdxlP-dep_Trfase_major"/>
</dbReference>
<dbReference type="FunFam" id="3.40.640.10:FF:000004">
    <property type="entry name" value="Acetylornithine aminotransferase"/>
    <property type="match status" value="1"/>
</dbReference>
<dbReference type="PIRSF" id="PIRSF000521">
    <property type="entry name" value="Transaminase_4ab_Lys_Orn"/>
    <property type="match status" value="1"/>
</dbReference>
<dbReference type="PANTHER" id="PTHR45688:SF3">
    <property type="entry name" value="ALANINE--GLYOXYLATE AMINOTRANSFERASE 2, MITOCHONDRIAL"/>
    <property type="match status" value="1"/>
</dbReference>
<dbReference type="SUPFAM" id="SSF53383">
    <property type="entry name" value="PLP-dependent transferases"/>
    <property type="match status" value="1"/>
</dbReference>
<evidence type="ECO:0000313" key="10">
    <source>
        <dbReference type="Proteomes" id="UP000190637"/>
    </source>
</evidence>
<dbReference type="Gene3D" id="3.40.640.10">
    <property type="entry name" value="Type I PLP-dependent aspartate aminotransferase-like (Major domain)"/>
    <property type="match status" value="1"/>
</dbReference>
<dbReference type="PANTHER" id="PTHR45688">
    <property type="match status" value="1"/>
</dbReference>
<dbReference type="EMBL" id="FUWS01000009">
    <property type="protein sequence ID" value="SKA27368.1"/>
    <property type="molecule type" value="Genomic_DNA"/>
</dbReference>
<evidence type="ECO:0000256" key="1">
    <source>
        <dbReference type="ARBA" id="ARBA00001933"/>
    </source>
</evidence>
<dbReference type="EC" id="2.6.1.44" evidence="4"/>
<proteinExistence type="inferred from homology"/>
<keyword evidence="5" id="KW-0032">Aminotransferase</keyword>
<dbReference type="GO" id="GO:0030170">
    <property type="term" value="F:pyridoxal phosphate binding"/>
    <property type="evidence" value="ECO:0007669"/>
    <property type="project" value="InterPro"/>
</dbReference>
<protein>
    <recommendedName>
        <fullName evidence="4">alanine--glyoxylate transaminase</fullName>
        <ecNumber evidence="4">2.6.1.44</ecNumber>
    </recommendedName>
</protein>
<evidence type="ECO:0000256" key="6">
    <source>
        <dbReference type="ARBA" id="ARBA00022679"/>
    </source>
</evidence>
<dbReference type="Gene3D" id="3.90.1150.10">
    <property type="entry name" value="Aspartate Aminotransferase, domain 1"/>
    <property type="match status" value="1"/>
</dbReference>
<evidence type="ECO:0000313" key="9">
    <source>
        <dbReference type="EMBL" id="SKA27368.1"/>
    </source>
</evidence>
<sequence>MTVCQLAGAETDTPHLAKAGDSGETWVMSDLLARHRAVMPSWLALYYDNPIEIVTGKGNRVTDADGVTYLDFFAGIVTNMLGYDVAEVREAVERQLARGVAHTSTLYLLRGQVELAEKIARLSGIPDAKVFFTNSGTEANETALLLATCARGSDQVLAMRNSYHGRSYGTIAVTGNRGWKNSSLSPLNVHYLHGTDRDHPAFRGMGDEEYVEVCVADLRDVLATATAPDVACLIAEPVQGVGGFAMAPEGLFAAYKEVLDEHGILFVSDEVQTGWGRTGSHFWGIGAHGVVPDAMTFAKGLGNGFAIGGVVARGDLMDGLPANGVATFGGNPVSTAAANATLDYLLDHDLQANAARLGPVLLDGLRPLAASLATVGAVRGRGLMFAVDMVEPDSGEPSPRLAAAVLEETRRRGLLIGKGGLHGHTLRMAPPMTLSEEEAREGRDILVEAITAVDAAAR</sequence>